<evidence type="ECO:0000313" key="2">
    <source>
        <dbReference type="Proteomes" id="UP000290759"/>
    </source>
</evidence>
<proteinExistence type="predicted"/>
<name>A0A4Q2U6H0_9HYPH</name>
<evidence type="ECO:0000313" key="1">
    <source>
        <dbReference type="EMBL" id="RYC30681.1"/>
    </source>
</evidence>
<keyword evidence="2" id="KW-1185">Reference proteome</keyword>
<reference evidence="1 2" key="2">
    <citation type="submission" date="2019-02" db="EMBL/GenBank/DDBJ databases">
        <title>'Lichenibacterium ramalinii' gen. nov. sp. nov., 'Lichenibacterium minor' gen. nov. sp. nov.</title>
        <authorList>
            <person name="Pankratov T."/>
        </authorList>
    </citation>
    <scope>NUCLEOTIDE SEQUENCE [LARGE SCALE GENOMIC DNA]</scope>
    <source>
        <strain evidence="1 2">RmlP026</strain>
    </source>
</reference>
<accession>A0A4Q2U6H0</accession>
<comment type="caution">
    <text evidence="1">The sequence shown here is derived from an EMBL/GenBank/DDBJ whole genome shotgun (WGS) entry which is preliminary data.</text>
</comment>
<gene>
    <name evidence="1" type="ORF">D3273_17710</name>
</gene>
<dbReference type="EMBL" id="QYBB01000022">
    <property type="protein sequence ID" value="RYC30681.1"/>
    <property type="molecule type" value="Genomic_DNA"/>
</dbReference>
<sequence>MRYECVSADSAAVRVRDPEAGTGWRFGLIERDGRRDLASEGFQEDAAGGRPATFIAVAGAYVFALREARVRGLIDR</sequence>
<dbReference type="AlphaFoldDB" id="A0A4Q2U6H0"/>
<protein>
    <submittedName>
        <fullName evidence="1">Uncharacterized protein</fullName>
    </submittedName>
</protein>
<dbReference type="RefSeq" id="WP_129228220.1">
    <property type="nucleotide sequence ID" value="NZ_QYBB01000022.1"/>
</dbReference>
<reference evidence="1 2" key="1">
    <citation type="submission" date="2018-12" db="EMBL/GenBank/DDBJ databases">
        <authorList>
            <person name="Grouzdev D.S."/>
            <person name="Krutkina M.S."/>
        </authorList>
    </citation>
    <scope>NUCLEOTIDE SEQUENCE [LARGE SCALE GENOMIC DNA]</scope>
    <source>
        <strain evidence="1 2">RmlP026</strain>
    </source>
</reference>
<dbReference type="Proteomes" id="UP000290759">
    <property type="component" value="Unassembled WGS sequence"/>
</dbReference>
<organism evidence="1 2">
    <name type="scientific">Lichenibacterium minor</name>
    <dbReference type="NCBI Taxonomy" id="2316528"/>
    <lineage>
        <taxon>Bacteria</taxon>
        <taxon>Pseudomonadati</taxon>
        <taxon>Pseudomonadota</taxon>
        <taxon>Alphaproteobacteria</taxon>
        <taxon>Hyphomicrobiales</taxon>
        <taxon>Lichenihabitantaceae</taxon>
        <taxon>Lichenibacterium</taxon>
    </lineage>
</organism>